<name>A0ABU4RS94_9HYPH</name>
<dbReference type="Proteomes" id="UP001274321">
    <property type="component" value="Unassembled WGS sequence"/>
</dbReference>
<dbReference type="SUPFAM" id="SSF56059">
    <property type="entry name" value="Glutathione synthetase ATP-binding domain-like"/>
    <property type="match status" value="1"/>
</dbReference>
<evidence type="ECO:0000313" key="4">
    <source>
        <dbReference type="Proteomes" id="UP001274321"/>
    </source>
</evidence>
<evidence type="ECO:0000313" key="3">
    <source>
        <dbReference type="EMBL" id="MDX6807018.1"/>
    </source>
</evidence>
<comment type="caution">
    <text evidence="3">The sequence shown here is derived from an EMBL/GenBank/DDBJ whole genome shotgun (WGS) entry which is preliminary data.</text>
</comment>
<reference evidence="3 4" key="1">
    <citation type="submission" date="2023-11" db="EMBL/GenBank/DDBJ databases">
        <authorList>
            <person name="Bao R."/>
        </authorList>
    </citation>
    <scope>NUCLEOTIDE SEQUENCE [LARGE SCALE GENOMIC DNA]</scope>
    <source>
        <strain evidence="3 4">PJ23</strain>
    </source>
</reference>
<protein>
    <recommendedName>
        <fullName evidence="2">ATP-grasp domain-containing protein</fullName>
    </recommendedName>
</protein>
<evidence type="ECO:0000256" key="1">
    <source>
        <dbReference type="PROSITE-ProRule" id="PRU00409"/>
    </source>
</evidence>
<organism evidence="3 4">
    <name type="scientific">Terrihabitans rhizophilus</name>
    <dbReference type="NCBI Taxonomy" id="3092662"/>
    <lineage>
        <taxon>Bacteria</taxon>
        <taxon>Pseudomonadati</taxon>
        <taxon>Pseudomonadota</taxon>
        <taxon>Alphaproteobacteria</taxon>
        <taxon>Hyphomicrobiales</taxon>
        <taxon>Terrihabitans</taxon>
    </lineage>
</organism>
<accession>A0ABU4RS94</accession>
<evidence type="ECO:0000259" key="2">
    <source>
        <dbReference type="PROSITE" id="PS50975"/>
    </source>
</evidence>
<gene>
    <name evidence="3" type="ORF">SCD90_13175</name>
</gene>
<dbReference type="RefSeq" id="WP_319845142.1">
    <property type="nucleotide sequence ID" value="NZ_JAXAFJ010000008.1"/>
</dbReference>
<sequence>MIEAREPRLEVFVASDDDPSASMLKRASRRPALLFSPGTLLKSTPRSGRLYQGRFIPKQQQTSLMEAAGIPTPRSALLTPELRLGPEWGDFVITKPTARGTSSTGLGVQLYRRSELRYRAPSDFPLEHPGRRGPMLVQHFIDTGAFPSHYRVCSLLGRALYSVKFWSDVQRPDLQTATNEELAMARIATNLSGGGRNRQLVAEDDVLDLAKRTHDMLPDIPLMGIDIVREAATGKLFVLELNAGGQVWHLSSEAGIPFRLNLAAQRGAPPEQAEHVGRSMIEEQFGLFDIAAETLAAKTLAEAQ</sequence>
<dbReference type="InterPro" id="IPR011761">
    <property type="entry name" value="ATP-grasp"/>
</dbReference>
<keyword evidence="1" id="KW-0067">ATP-binding</keyword>
<keyword evidence="4" id="KW-1185">Reference proteome</keyword>
<keyword evidence="1" id="KW-0547">Nucleotide-binding</keyword>
<dbReference type="Gene3D" id="3.30.470.20">
    <property type="entry name" value="ATP-grasp fold, B domain"/>
    <property type="match status" value="1"/>
</dbReference>
<proteinExistence type="predicted"/>
<dbReference type="PROSITE" id="PS50975">
    <property type="entry name" value="ATP_GRASP"/>
    <property type="match status" value="1"/>
</dbReference>
<dbReference type="EMBL" id="JAXAFJ010000008">
    <property type="protein sequence ID" value="MDX6807018.1"/>
    <property type="molecule type" value="Genomic_DNA"/>
</dbReference>
<feature type="domain" description="ATP-grasp" evidence="2">
    <location>
        <begin position="62"/>
        <end position="267"/>
    </location>
</feature>